<sequence>MVDRIALETTRLRLRNWHDEDLEALTRLCTDPEVMRYQPSLMSRDESAALMVRSRLGFLRHGFGLWVVERKDDGAFIGYCGLAGCSLPLPEPSLELLWRVACEHWGQGLAHEAAQAVLRYAFETLELAELVVCTAQINEPARQLIEGLGMRAEPATNILHPGLPAAHPLRQQLLYRAQRDDWRQCSLLLERCRRNT</sequence>
<dbReference type="Proteomes" id="UP000026923">
    <property type="component" value="Unassembled WGS sequence"/>
</dbReference>
<dbReference type="SUPFAM" id="SSF55729">
    <property type="entry name" value="Acyl-CoA N-acyltransferases (Nat)"/>
    <property type="match status" value="1"/>
</dbReference>
<dbReference type="GO" id="GO:0016747">
    <property type="term" value="F:acyltransferase activity, transferring groups other than amino-acyl groups"/>
    <property type="evidence" value="ECO:0007669"/>
    <property type="project" value="InterPro"/>
</dbReference>
<dbReference type="eggNOG" id="COG1670">
    <property type="taxonomic scope" value="Bacteria"/>
</dbReference>
<feature type="domain" description="N-acetyltransferase" evidence="1">
    <location>
        <begin position="12"/>
        <end position="170"/>
    </location>
</feature>
<dbReference type="InterPro" id="IPR051531">
    <property type="entry name" value="N-acetyltransferase"/>
</dbReference>
<proteinExistence type="predicted"/>
<dbReference type="InterPro" id="IPR016181">
    <property type="entry name" value="Acyl_CoA_acyltransferase"/>
</dbReference>
<dbReference type="PROSITE" id="PS51186">
    <property type="entry name" value="GNAT"/>
    <property type="match status" value="1"/>
</dbReference>
<evidence type="ECO:0000313" key="2">
    <source>
        <dbReference type="EMBL" id="EWC40590.1"/>
    </source>
</evidence>
<protein>
    <submittedName>
        <fullName evidence="2">GNAT family acetyltransferase</fullName>
    </submittedName>
</protein>
<organism evidence="2 3">
    <name type="scientific">Stutzerimonas stutzeri KOS6</name>
    <dbReference type="NCBI Taxonomy" id="1218352"/>
    <lineage>
        <taxon>Bacteria</taxon>
        <taxon>Pseudomonadati</taxon>
        <taxon>Pseudomonadota</taxon>
        <taxon>Gammaproteobacteria</taxon>
        <taxon>Pseudomonadales</taxon>
        <taxon>Pseudomonadaceae</taxon>
        <taxon>Stutzerimonas</taxon>
    </lineage>
</organism>
<dbReference type="HOGENOM" id="CLU_013985_3_1_6"/>
<dbReference type="EMBL" id="AMCZ02000018">
    <property type="protein sequence ID" value="EWC40590.1"/>
    <property type="molecule type" value="Genomic_DNA"/>
</dbReference>
<dbReference type="InterPro" id="IPR000182">
    <property type="entry name" value="GNAT_dom"/>
</dbReference>
<evidence type="ECO:0000259" key="1">
    <source>
        <dbReference type="PROSITE" id="PS51186"/>
    </source>
</evidence>
<dbReference type="CDD" id="cd04301">
    <property type="entry name" value="NAT_SF"/>
    <property type="match status" value="1"/>
</dbReference>
<accession>A0A061JQE3</accession>
<dbReference type="RefSeq" id="WP_003292284.1">
    <property type="nucleotide sequence ID" value="NZ_KK020677.1"/>
</dbReference>
<dbReference type="PANTHER" id="PTHR43792">
    <property type="entry name" value="GNAT FAMILY, PUTATIVE (AFU_ORTHOLOGUE AFUA_3G00765)-RELATED-RELATED"/>
    <property type="match status" value="1"/>
</dbReference>
<dbReference type="OrthoDB" id="9801656at2"/>
<reference evidence="2 3" key="1">
    <citation type="journal article" date="2013" name="Genome Announc.">
        <title>Draft Genome of the Nitrogen-Fixing Bacterium Pseudomonas stutzeri Strain KOS6 Isolated from Industrial Hydrocarbon Sludge.</title>
        <authorList>
            <person name="Grigoryeva T.V."/>
            <person name="Laikov A.V."/>
            <person name="Naumova R.P."/>
            <person name="Manolov A.I."/>
            <person name="Larin A.K."/>
            <person name="Karpova I.Y."/>
            <person name="Semashko T.A."/>
            <person name="Alexeev D.G."/>
            <person name="Kostryukova E.S."/>
            <person name="Muller R."/>
            <person name="Govorun V.M."/>
        </authorList>
    </citation>
    <scope>NUCLEOTIDE SEQUENCE [LARGE SCALE GENOMIC DNA]</scope>
    <source>
        <strain evidence="2 3">KOS6</strain>
    </source>
</reference>
<gene>
    <name evidence="2" type="ORF">B597_014050</name>
</gene>
<name>A0A061JQE3_STUST</name>
<dbReference type="AlphaFoldDB" id="A0A061JQE3"/>
<dbReference type="Gene3D" id="3.40.630.30">
    <property type="match status" value="1"/>
</dbReference>
<comment type="caution">
    <text evidence="2">The sequence shown here is derived from an EMBL/GenBank/DDBJ whole genome shotgun (WGS) entry which is preliminary data.</text>
</comment>
<evidence type="ECO:0000313" key="3">
    <source>
        <dbReference type="Proteomes" id="UP000026923"/>
    </source>
</evidence>
<dbReference type="Pfam" id="PF13302">
    <property type="entry name" value="Acetyltransf_3"/>
    <property type="match status" value="1"/>
</dbReference>
<dbReference type="PANTHER" id="PTHR43792:SF1">
    <property type="entry name" value="N-ACETYLTRANSFERASE DOMAIN-CONTAINING PROTEIN"/>
    <property type="match status" value="1"/>
</dbReference>
<keyword evidence="2" id="KW-0808">Transferase</keyword>